<accession>A0ACC0M9F2</accession>
<keyword evidence="2" id="KW-1185">Reference proteome</keyword>
<comment type="caution">
    <text evidence="1">The sequence shown here is derived from an EMBL/GenBank/DDBJ whole genome shotgun (WGS) entry which is preliminary data.</text>
</comment>
<organism evidence="1 2">
    <name type="scientific">Rhododendron molle</name>
    <name type="common">Chinese azalea</name>
    <name type="synonym">Azalea mollis</name>
    <dbReference type="NCBI Taxonomy" id="49168"/>
    <lineage>
        <taxon>Eukaryota</taxon>
        <taxon>Viridiplantae</taxon>
        <taxon>Streptophyta</taxon>
        <taxon>Embryophyta</taxon>
        <taxon>Tracheophyta</taxon>
        <taxon>Spermatophyta</taxon>
        <taxon>Magnoliopsida</taxon>
        <taxon>eudicotyledons</taxon>
        <taxon>Gunneridae</taxon>
        <taxon>Pentapetalae</taxon>
        <taxon>asterids</taxon>
        <taxon>Ericales</taxon>
        <taxon>Ericaceae</taxon>
        <taxon>Ericoideae</taxon>
        <taxon>Rhodoreae</taxon>
        <taxon>Rhododendron</taxon>
    </lineage>
</organism>
<proteinExistence type="predicted"/>
<evidence type="ECO:0000313" key="1">
    <source>
        <dbReference type="EMBL" id="KAI8537590.1"/>
    </source>
</evidence>
<evidence type="ECO:0000313" key="2">
    <source>
        <dbReference type="Proteomes" id="UP001062846"/>
    </source>
</evidence>
<name>A0ACC0M9F2_RHOML</name>
<dbReference type="Proteomes" id="UP001062846">
    <property type="component" value="Chromosome 9"/>
</dbReference>
<reference evidence="1" key="1">
    <citation type="submission" date="2022-02" db="EMBL/GenBank/DDBJ databases">
        <title>Plant Genome Project.</title>
        <authorList>
            <person name="Zhang R.-G."/>
        </authorList>
    </citation>
    <scope>NUCLEOTIDE SEQUENCE</scope>
    <source>
        <strain evidence="1">AT1</strain>
    </source>
</reference>
<sequence>MSDGVPPWLVDDPKEIAALWSAVEGITFTDDQPPTTEEINQLCRLFTDEEWDLYNKTLEESEECVYYIYHIQYLNFTAHLDGGIW</sequence>
<dbReference type="EMBL" id="CM046396">
    <property type="protein sequence ID" value="KAI8537590.1"/>
    <property type="molecule type" value="Genomic_DNA"/>
</dbReference>
<gene>
    <name evidence="1" type="ORF">RHMOL_Rhmol09G0035900</name>
</gene>
<protein>
    <submittedName>
        <fullName evidence="1">Uncharacterized protein</fullName>
    </submittedName>
</protein>